<dbReference type="InterPro" id="IPR035986">
    <property type="entry name" value="PKD_dom_sf"/>
</dbReference>
<dbReference type="Gene3D" id="2.60.40.10">
    <property type="entry name" value="Immunoglobulins"/>
    <property type="match status" value="10"/>
</dbReference>
<dbReference type="InterPro" id="IPR028974">
    <property type="entry name" value="TSP_type-3_rpt"/>
</dbReference>
<gene>
    <name evidence="5" type="ORF">SAMN05216361_0099</name>
</gene>
<dbReference type="GO" id="GO:0016020">
    <property type="term" value="C:membrane"/>
    <property type="evidence" value="ECO:0007669"/>
    <property type="project" value="InterPro"/>
</dbReference>
<dbReference type="RefSeq" id="WP_073325438.1">
    <property type="nucleotide sequence ID" value="NZ_FQWD01000012.1"/>
</dbReference>
<feature type="compositionally biased region" description="Acidic residues" evidence="2">
    <location>
        <begin position="1836"/>
        <end position="1868"/>
    </location>
</feature>
<dbReference type="STRING" id="634436.SAMN05216361_0099"/>
<reference evidence="6" key="1">
    <citation type="submission" date="2016-11" db="EMBL/GenBank/DDBJ databases">
        <authorList>
            <person name="Varghese N."/>
            <person name="Submissions S."/>
        </authorList>
    </citation>
    <scope>NUCLEOTIDE SEQUENCE [LARGE SCALE GENOMIC DNA]</scope>
    <source>
        <strain evidence="6">CGMCC 1.8995</strain>
    </source>
</reference>
<feature type="region of interest" description="Disordered" evidence="2">
    <location>
        <begin position="1797"/>
        <end position="1880"/>
    </location>
</feature>
<dbReference type="Gene3D" id="2.60.120.380">
    <property type="match status" value="2"/>
</dbReference>
<keyword evidence="6" id="KW-1185">Reference proteome</keyword>
<dbReference type="Pfam" id="PF16403">
    <property type="entry name" value="Bact_surface_Ig-like"/>
    <property type="match status" value="3"/>
</dbReference>
<dbReference type="InterPro" id="IPR003410">
    <property type="entry name" value="HYR_dom"/>
</dbReference>
<accession>A0A1M5SV01</accession>
<dbReference type="Proteomes" id="UP000184520">
    <property type="component" value="Unassembled WGS sequence"/>
</dbReference>
<dbReference type="InterPro" id="IPR043555">
    <property type="entry name" value="SRPX-like"/>
</dbReference>
<dbReference type="Pfam" id="PF02494">
    <property type="entry name" value="HYR"/>
    <property type="match status" value="2"/>
</dbReference>
<dbReference type="Pfam" id="PF22352">
    <property type="entry name" value="K319L-like_PKD"/>
    <property type="match status" value="3"/>
</dbReference>
<evidence type="ECO:0000256" key="3">
    <source>
        <dbReference type="SAM" id="SignalP"/>
    </source>
</evidence>
<keyword evidence="1" id="KW-0677">Repeat</keyword>
<dbReference type="InterPro" id="IPR006644">
    <property type="entry name" value="Cadg"/>
</dbReference>
<dbReference type="OrthoDB" id="9785394at2"/>
<dbReference type="PANTHER" id="PTHR46343:SF2">
    <property type="entry name" value="SUSHI_VON WILLEBRAND FACTOR TYPE A_EGF_PENTRAXIN DOMAIN-CONTAINING 1"/>
    <property type="match status" value="1"/>
</dbReference>
<dbReference type="InterPro" id="IPR032179">
    <property type="entry name" value="Cry22Aa_Ig-like"/>
</dbReference>
<name>A0A1M5SV01_9ALTE</name>
<dbReference type="SUPFAM" id="SSF89260">
    <property type="entry name" value="Collagen-binding domain"/>
    <property type="match status" value="1"/>
</dbReference>
<evidence type="ECO:0000256" key="2">
    <source>
        <dbReference type="SAM" id="MobiDB-lite"/>
    </source>
</evidence>
<protein>
    <submittedName>
        <fullName evidence="5">HYR domain-containing protein</fullName>
    </submittedName>
</protein>
<dbReference type="Pfam" id="PF05345">
    <property type="entry name" value="He_PIG"/>
    <property type="match status" value="1"/>
</dbReference>
<feature type="region of interest" description="Disordered" evidence="2">
    <location>
        <begin position="2244"/>
        <end position="2265"/>
    </location>
</feature>
<dbReference type="InterPro" id="IPR015919">
    <property type="entry name" value="Cadherin-like_sf"/>
</dbReference>
<feature type="domain" description="HYR" evidence="4">
    <location>
        <begin position="1883"/>
        <end position="1962"/>
    </location>
</feature>
<dbReference type="SUPFAM" id="SSF49299">
    <property type="entry name" value="PKD domain"/>
    <property type="match status" value="1"/>
</dbReference>
<feature type="domain" description="HYR" evidence="4">
    <location>
        <begin position="1279"/>
        <end position="1377"/>
    </location>
</feature>
<dbReference type="InterPro" id="IPR022409">
    <property type="entry name" value="PKD/Chitinase_dom"/>
</dbReference>
<dbReference type="GO" id="GO:0005509">
    <property type="term" value="F:calcium ion binding"/>
    <property type="evidence" value="ECO:0007669"/>
    <property type="project" value="InterPro"/>
</dbReference>
<feature type="compositionally biased region" description="Acidic residues" evidence="2">
    <location>
        <begin position="1799"/>
        <end position="1813"/>
    </location>
</feature>
<evidence type="ECO:0000256" key="1">
    <source>
        <dbReference type="ARBA" id="ARBA00022737"/>
    </source>
</evidence>
<dbReference type="PANTHER" id="PTHR46343">
    <property type="entry name" value="HYR DOMAIN-CONTAINING PROTEIN"/>
    <property type="match status" value="1"/>
</dbReference>
<feature type="signal peptide" evidence="3">
    <location>
        <begin position="1"/>
        <end position="29"/>
    </location>
</feature>
<dbReference type="SMART" id="SM00089">
    <property type="entry name" value="PKD"/>
    <property type="match status" value="2"/>
</dbReference>
<keyword evidence="3" id="KW-0732">Signal</keyword>
<dbReference type="PROSITE" id="PS50825">
    <property type="entry name" value="HYR"/>
    <property type="match status" value="2"/>
</dbReference>
<dbReference type="SMART" id="SM00736">
    <property type="entry name" value="CADG"/>
    <property type="match status" value="2"/>
</dbReference>
<sequence>MVRKSTWRRTLSVIAVSFIFLCSATTAHAAGDSFETAEPIFLHQSVTESLDENSASQFYTFTIDEAASYTLFTSGDTDSRATLYNSAYQAIASNDQQCSSLTTCQDYPFQLNFEISHFLEAGTYYLEVSWGAFDWGGEAGEYRLILDQELDVAVDFGQSYSAAMSGSGTDIFTFSLDQTTTLYVTTSGEVDTALSYDFTPAEGDVSLAVTVNSDYSGENGAAIFSSQAFPAGTYIFYVNSENNSTGLYQFSINNDIEPNGISVGEDIYGFEGQSIEVLAEMVSSHSGQFRYNWQVIDGDISPQDIAIDNQNGEYLLSTAPAQTLDNYYDIVFEATATDVNTGEVFSDSFVFTGRDRPNDSAQYNEAIGLNNTFSLFLSLVDTTGTSPRQSFSRDTDYVPFQVDSPSQIRILRSQDTQNNTVAFDVVDSNGGSIDSLVCNPAYELADWDRECIANLPIGSYFLKAYLPSSSSFSEPGTKADFRVESNDLLSKPVNFDLIVDFEERSTDGGQYSTSQLIIEPDSQSNNPPGLCTEYTGNPERLDDLSDHSNQHTELVNLVGGCQYVITHVVTDYAINGEPLETNEYNNYVSADISSDGKDVSISLNYYSDDIVVSSDSTNVSLTNTSSLSDINRTITVKYAATFGIEGVDIFSDSELPVIGFEPADVFVSITPATFNGSSTNVSEYCDSYSRSRRKSASTNPTNYSFTFNVTAGCVYETKFSVEGNDSYVSSQTAIGLFEANLVNGAVRISDSSDQLTPDKDEIVQLDVDDSTGIVDMGLVGVLGPGAKFNLTVTLETENGPANIPTSNLELLKIVLYGPKGEVVERTGRYLNGMTGFFDRLAIKPGDFRYTVEYEDPSYQRSVFSKTFTLNKSTTIYSTEEYFEYANMPPVASAGNDTTYAEGELVMLSGQSSTDSDGAISTYQWQQISGPTVQLLNSSSATPTFSAPDVKTNTVFTFQLVVTDDEGLASDPAEVSITVTPVNTSPVITIVGGNSRSVVEGDTITLDATNSSDPDANSGESLSYYWESLTPGFTLTSQHSATQTFVTDDSFAEIQLKLTVTDADYAQTQNSTGLVEETITISVNRRPDFRESSIPTSINEEANYSAVPAFDDLDGDTIANITVTGLPTWLRWDDASNTLVGTPDDKDVGLHSNIYISATDSAGTSSEPFGPITIEVTSINDTPIINNLLPSATATIEQIYSYDMSVVDNDNNEPGKTVELTYNIVNKPSWATFSNGVLTGTPQVEDIGIYEGIEIAVTDNVIDTALKVGPFAIEVLTDGKDREKPVITNANEESRLVIPADDENGINRKNTALLDYFANITVKDNVDVDITYQINGLPAANESENVFVPIGIHTVTLTASDESGNEAEVVTFTVEVSDQDAPVISLEGASSLSIAYGESYIEPGYKAMDNVDGDITERVEVTGEVGSEIGDYTLKYNVTDEAGNDAEEVLRTITIVDLAAPVLSIPQDIIVAAVDAKGAPASTESITTFLNAATATDLVDGVVDVTVSVEDGEGNRAEIPENFPLGETNVVFSASDFATPSNTTELVAVVSVRDLTKPVLTLVNPGSITVSLGSEYIDPGYNAVDNVDGDITAKVVLEGAVDTSSLANYPITYTVQDAAGNTATASRIVTVQDINAPVVSAPSNIVVAAVDASGTPISNSEIGEFLDAATASDAVDGSVNVTNDAPNVFPLGNTTVTFTATDSSDLTGTAQAVVTVEDMTPPNIELYGDTEVNLFFGSDYVEPGFSATDNVDGDVTDRVIVSGSVGSDLGQYSLTYAVVDNAENTAIPVHRIVNVVLGDNDTDNDGYTDKDENDNGTSYTDPSSVPPDFDKDFVSDLNDDDDDNDTVPDTEDAFPFDPAESIDSDDDGVGDNSDAYPFDNSRWQDTTAPVFGNVPGLVEFEASGEFTSVSLVELEVSDDAGEAVVVEVNNPGPYPLGDTEIQWTATDESGNSATVVQTVRIVDTTPPEISAMERVVIDARGRLTQIGLADIGAEVYDVVDSNVVISLTDPGALNSGIHNVTLTAADFSGNTASQNVEIAIVPWVTLPLSVYGEAGASISIPVQLSGEAPDYPVTVTANLTGFNSSSESVTINTGMSGTLSLVLPDDVSSDDMLWVELASAENAVNKGNLTQVLVVEENVPPTVKVSVSQDNVATRHIDPEGGEVVIHVDVSDLNMSDTHEVNFFSATLGELGTGDSISIAASALTAGSNVIEVSVLETNTSDTFVTLVEVDVFKLSNVPVLSGDMDSDGDGVSDIDEGLADSDGDGVADYLDDNSDPTSLPVEGTKQTIAVAPGLSLQVGSLAAAVSNGQPSTASVDLEELLEITQSDIPIGFVPIEPVFDFVVSGLSKPGDTVVVVLPLTTAIPDDATYLKYSESYGWYAFVDDGVNTIMSAGFDPDGNCPVAASPDYKPGLTSGDTCIRLTIQDGGIYDTDEHLNGRVADPGAIASIRSNTAPVISLDGELTRPERETVQLDASASSDADGDPLTFAWTQLSGQSVILQNPDESIASFVAPDVTATETLVFQVEVSDGIATESKSISIFVENVNRAPTVSASTSVSLAESGSTTVSATATDPDGDPLTYNWEQVSGPSLTLSNENSPTVTIVAPEVDSNSTASIKLTVSDGALSEEITVTITITNTTNPINRPPEKKSSGSMSLQWLMLLVAMVLWRCYSRYRLLCTAAKHK</sequence>
<proteinExistence type="predicted"/>
<feature type="chain" id="PRO_5012093131" evidence="3">
    <location>
        <begin position="30"/>
        <end position="2683"/>
    </location>
</feature>
<evidence type="ECO:0000313" key="6">
    <source>
        <dbReference type="Proteomes" id="UP000184520"/>
    </source>
</evidence>
<dbReference type="InterPro" id="IPR013783">
    <property type="entry name" value="Ig-like_fold"/>
</dbReference>
<evidence type="ECO:0000259" key="4">
    <source>
        <dbReference type="PROSITE" id="PS50825"/>
    </source>
</evidence>
<dbReference type="SUPFAM" id="SSF49313">
    <property type="entry name" value="Cadherin-like"/>
    <property type="match status" value="2"/>
</dbReference>
<dbReference type="EMBL" id="FQWD01000012">
    <property type="protein sequence ID" value="SHH42309.1"/>
    <property type="molecule type" value="Genomic_DNA"/>
</dbReference>
<organism evidence="5 6">
    <name type="scientific">Marisediminitalea aggregata</name>
    <dbReference type="NCBI Taxonomy" id="634436"/>
    <lineage>
        <taxon>Bacteria</taxon>
        <taxon>Pseudomonadati</taxon>
        <taxon>Pseudomonadota</taxon>
        <taxon>Gammaproteobacteria</taxon>
        <taxon>Alteromonadales</taxon>
        <taxon>Alteromonadaceae</taxon>
        <taxon>Marisediminitalea</taxon>
    </lineage>
</organism>
<dbReference type="SUPFAM" id="SSF103647">
    <property type="entry name" value="TSP type-3 repeat"/>
    <property type="match status" value="1"/>
</dbReference>
<evidence type="ECO:0000313" key="5">
    <source>
        <dbReference type="EMBL" id="SHH42309.1"/>
    </source>
</evidence>